<evidence type="ECO:0000313" key="1">
    <source>
        <dbReference type="EMBL" id="AXA35132.1"/>
    </source>
</evidence>
<protein>
    <submittedName>
        <fullName evidence="1">Uncharacterized protein</fullName>
    </submittedName>
</protein>
<evidence type="ECO:0000313" key="2">
    <source>
        <dbReference type="Proteomes" id="UP000262583"/>
    </source>
</evidence>
<dbReference type="AlphaFoldDB" id="A0A2Z4Y324"/>
<sequence length="39" mass="4366">MRKSMSFRCVAGKDPVNGPKTCVPYTAVLRGFHRNLRDG</sequence>
<accession>A0A2Z4Y324</accession>
<name>A0A2Z4Y324_SUMC1</name>
<dbReference type="EMBL" id="CP030759">
    <property type="protein sequence ID" value="AXA35132.1"/>
    <property type="molecule type" value="Genomic_DNA"/>
</dbReference>
<dbReference type="Proteomes" id="UP000262583">
    <property type="component" value="Chromosome"/>
</dbReference>
<gene>
    <name evidence="1" type="ORF">BRCON_0355</name>
</gene>
<organism evidence="1 2">
    <name type="scientific">Sumerlaea chitinivorans</name>
    <dbReference type="NCBI Taxonomy" id="2250252"/>
    <lineage>
        <taxon>Bacteria</taxon>
        <taxon>Candidatus Sumerlaeota</taxon>
        <taxon>Candidatus Sumerlaeia</taxon>
        <taxon>Candidatus Sumerlaeales</taxon>
        <taxon>Candidatus Sumerlaeaceae</taxon>
        <taxon>Candidatus Sumerlaea</taxon>
    </lineage>
</organism>
<dbReference type="KEGG" id="schv:BRCON_0355"/>
<proteinExistence type="predicted"/>
<reference evidence="1 2" key="1">
    <citation type="submission" date="2018-05" db="EMBL/GenBank/DDBJ databases">
        <title>A metagenomic window into the 2 km-deep terrestrial subsurface aquifer revealed taxonomically and functionally diverse microbial community comprising novel uncultured bacterial lineages.</title>
        <authorList>
            <person name="Kadnikov V.V."/>
            <person name="Mardanov A.V."/>
            <person name="Beletsky A.V."/>
            <person name="Banks D."/>
            <person name="Pimenov N.V."/>
            <person name="Frank Y.A."/>
            <person name="Karnachuk O.V."/>
            <person name="Ravin N.V."/>
        </authorList>
    </citation>
    <scope>NUCLEOTIDE SEQUENCE [LARGE SCALE GENOMIC DNA]</scope>
    <source>
        <strain evidence="1">BY</strain>
    </source>
</reference>